<accession>A0A835D091</accession>
<evidence type="ECO:0000313" key="1">
    <source>
        <dbReference type="EMBL" id="KAF8370275.1"/>
    </source>
</evidence>
<gene>
    <name evidence="1" type="ORF">HHK36_031689</name>
</gene>
<reference evidence="1 2" key="1">
    <citation type="submission" date="2020-04" db="EMBL/GenBank/DDBJ databases">
        <title>Plant Genome Project.</title>
        <authorList>
            <person name="Zhang R.-G."/>
        </authorList>
    </citation>
    <scope>NUCLEOTIDE SEQUENCE [LARGE SCALE GENOMIC DNA]</scope>
    <source>
        <strain evidence="1">YNK0</strain>
        <tissue evidence="1">Leaf</tissue>
    </source>
</reference>
<sequence>MNNGGCWSESRNGNTFSACSKSELTGCCCPYGFRGDGHKCEDIIECKEGLACQCDGCTCKNTWGGYDCECKADLLYIMEQDTCIGDWNKLTALESPSGLLVWCVFRIRPRCRLTGVNSIPITTFGNPKQSTNLIRSYSTYKLFYNFPAKNDGLHY</sequence>
<evidence type="ECO:0008006" key="3">
    <source>
        <dbReference type="Google" id="ProtNLM"/>
    </source>
</evidence>
<dbReference type="Gene3D" id="2.10.25.10">
    <property type="entry name" value="Laminin"/>
    <property type="match status" value="1"/>
</dbReference>
<name>A0A835D091_TETSI</name>
<dbReference type="OrthoDB" id="10045365at2759"/>
<comment type="caution">
    <text evidence="1">The sequence shown here is derived from an EMBL/GenBank/DDBJ whole genome shotgun (WGS) entry which is preliminary data.</text>
</comment>
<protein>
    <recommendedName>
        <fullName evidence="3">EGF-like domain-containing protein</fullName>
    </recommendedName>
</protein>
<dbReference type="Proteomes" id="UP000655225">
    <property type="component" value="Unassembled WGS sequence"/>
</dbReference>
<dbReference type="AlphaFoldDB" id="A0A835D091"/>
<keyword evidence="2" id="KW-1185">Reference proteome</keyword>
<evidence type="ECO:0000313" key="2">
    <source>
        <dbReference type="Proteomes" id="UP000655225"/>
    </source>
</evidence>
<organism evidence="1 2">
    <name type="scientific">Tetracentron sinense</name>
    <name type="common">Spur-leaf</name>
    <dbReference type="NCBI Taxonomy" id="13715"/>
    <lineage>
        <taxon>Eukaryota</taxon>
        <taxon>Viridiplantae</taxon>
        <taxon>Streptophyta</taxon>
        <taxon>Embryophyta</taxon>
        <taxon>Tracheophyta</taxon>
        <taxon>Spermatophyta</taxon>
        <taxon>Magnoliopsida</taxon>
        <taxon>Trochodendrales</taxon>
        <taxon>Trochodendraceae</taxon>
        <taxon>Tetracentron</taxon>
    </lineage>
</organism>
<proteinExistence type="predicted"/>
<dbReference type="EMBL" id="JABCRI010000190">
    <property type="protein sequence ID" value="KAF8370275.1"/>
    <property type="molecule type" value="Genomic_DNA"/>
</dbReference>